<gene>
    <name evidence="7" type="primary">U2AF65B</name>
    <name evidence="7" type="ORF">AK812_SmicGene4525</name>
</gene>
<name>A0A1Q9EW51_SYMMI</name>
<evidence type="ECO:0000256" key="4">
    <source>
        <dbReference type="PROSITE-ProRule" id="PRU00176"/>
    </source>
</evidence>
<dbReference type="OrthoDB" id="10266058at2759"/>
<keyword evidence="2 4" id="KW-0694">RNA-binding</keyword>
<evidence type="ECO:0000313" key="7">
    <source>
        <dbReference type="EMBL" id="OLQ11650.1"/>
    </source>
</evidence>
<dbReference type="AlphaFoldDB" id="A0A1Q9EW51"/>
<evidence type="ECO:0000256" key="1">
    <source>
        <dbReference type="ARBA" id="ARBA00022664"/>
    </source>
</evidence>
<protein>
    <submittedName>
        <fullName evidence="7">Splicing factor U2af large subunit B</fullName>
    </submittedName>
</protein>
<dbReference type="CDD" id="cd12232">
    <property type="entry name" value="RRM3_U2AF65"/>
    <property type="match status" value="1"/>
</dbReference>
<dbReference type="Gene3D" id="3.30.70.330">
    <property type="match status" value="2"/>
</dbReference>
<evidence type="ECO:0000259" key="6">
    <source>
        <dbReference type="PROSITE" id="PS50102"/>
    </source>
</evidence>
<dbReference type="InterPro" id="IPR012677">
    <property type="entry name" value="Nucleotide-bd_a/b_plait_sf"/>
</dbReference>
<evidence type="ECO:0000256" key="5">
    <source>
        <dbReference type="SAM" id="MobiDB-lite"/>
    </source>
</evidence>
<evidence type="ECO:0000256" key="3">
    <source>
        <dbReference type="ARBA" id="ARBA00023187"/>
    </source>
</evidence>
<organism evidence="7 8">
    <name type="scientific">Symbiodinium microadriaticum</name>
    <name type="common">Dinoflagellate</name>
    <name type="synonym">Zooxanthella microadriatica</name>
    <dbReference type="NCBI Taxonomy" id="2951"/>
    <lineage>
        <taxon>Eukaryota</taxon>
        <taxon>Sar</taxon>
        <taxon>Alveolata</taxon>
        <taxon>Dinophyceae</taxon>
        <taxon>Suessiales</taxon>
        <taxon>Symbiodiniaceae</taxon>
        <taxon>Symbiodinium</taxon>
    </lineage>
</organism>
<dbReference type="PROSITE" id="PS50102">
    <property type="entry name" value="RRM"/>
    <property type="match status" value="1"/>
</dbReference>
<dbReference type="InterPro" id="IPR000504">
    <property type="entry name" value="RRM_dom"/>
</dbReference>
<sequence length="297" mass="32900">MHAHESARALMAVSRREKRRRKQQQQVVNKNRKAGEGGVGGQSMFWDGFQWVPRADTGIANDVNASRKNRRLYLGNLPYHLGVTEDSFSKQLYETMRDRGMCNDPNQNPVLHVWFARDKGANYGFCEVASQEETERALQLDGMLVLGVPVSIKRPNDAVSPLGMIGGVPVGMQVPGQQASMLALPSAQVSATSPIIRIDEILKVDEKTTEDDYNDVKEDMQEGCGAHGKLVMVAIVKPAHASGNATLKPGDVYLQCSTTDDATKIMRAMGHRKYDGRQISMTSYEESKFNSEIKPLF</sequence>
<evidence type="ECO:0000313" key="8">
    <source>
        <dbReference type="Proteomes" id="UP000186817"/>
    </source>
</evidence>
<dbReference type="SUPFAM" id="SSF54928">
    <property type="entry name" value="RNA-binding domain, RBD"/>
    <property type="match status" value="1"/>
</dbReference>
<proteinExistence type="predicted"/>
<reference evidence="7 8" key="1">
    <citation type="submission" date="2016-02" db="EMBL/GenBank/DDBJ databases">
        <title>Genome analysis of coral dinoflagellate symbionts highlights evolutionary adaptations to a symbiotic lifestyle.</title>
        <authorList>
            <person name="Aranda M."/>
            <person name="Li Y."/>
            <person name="Liew Y.J."/>
            <person name="Baumgarten S."/>
            <person name="Simakov O."/>
            <person name="Wilson M."/>
            <person name="Piel J."/>
            <person name="Ashoor H."/>
            <person name="Bougouffa S."/>
            <person name="Bajic V.B."/>
            <person name="Ryu T."/>
            <person name="Ravasi T."/>
            <person name="Bayer T."/>
            <person name="Micklem G."/>
            <person name="Kim H."/>
            <person name="Bhak J."/>
            <person name="Lajeunesse T.C."/>
            <person name="Voolstra C.R."/>
        </authorList>
    </citation>
    <scope>NUCLEOTIDE SEQUENCE [LARGE SCALE GENOMIC DNA]</scope>
    <source>
        <strain evidence="7 8">CCMP2467</strain>
    </source>
</reference>
<keyword evidence="3" id="KW-0508">mRNA splicing</keyword>
<evidence type="ECO:0000256" key="2">
    <source>
        <dbReference type="ARBA" id="ARBA00022884"/>
    </source>
</evidence>
<dbReference type="OMA" id="RCIDIFD"/>
<dbReference type="EMBL" id="LSRX01000056">
    <property type="protein sequence ID" value="OLQ11650.1"/>
    <property type="molecule type" value="Genomic_DNA"/>
</dbReference>
<dbReference type="Proteomes" id="UP000186817">
    <property type="component" value="Unassembled WGS sequence"/>
</dbReference>
<feature type="region of interest" description="Disordered" evidence="5">
    <location>
        <begin position="1"/>
        <end position="41"/>
    </location>
</feature>
<dbReference type="InterPro" id="IPR035979">
    <property type="entry name" value="RBD_domain_sf"/>
</dbReference>
<comment type="caution">
    <text evidence="7">The sequence shown here is derived from an EMBL/GenBank/DDBJ whole genome shotgun (WGS) entry which is preliminary data.</text>
</comment>
<dbReference type="GO" id="GO:0003723">
    <property type="term" value="F:RNA binding"/>
    <property type="evidence" value="ECO:0007669"/>
    <property type="project" value="UniProtKB-UniRule"/>
</dbReference>
<dbReference type="GO" id="GO:0006397">
    <property type="term" value="P:mRNA processing"/>
    <property type="evidence" value="ECO:0007669"/>
    <property type="project" value="UniProtKB-KW"/>
</dbReference>
<dbReference type="GO" id="GO:0008380">
    <property type="term" value="P:RNA splicing"/>
    <property type="evidence" value="ECO:0007669"/>
    <property type="project" value="UniProtKB-KW"/>
</dbReference>
<dbReference type="PANTHER" id="PTHR23139">
    <property type="entry name" value="RNA-BINDING PROTEIN"/>
    <property type="match status" value="1"/>
</dbReference>
<keyword evidence="1" id="KW-0507">mRNA processing</keyword>
<feature type="domain" description="RRM" evidence="6">
    <location>
        <begin position="70"/>
        <end position="157"/>
    </location>
</feature>
<accession>A0A1Q9EW51</accession>
<keyword evidence="8" id="KW-1185">Reference proteome</keyword>